<evidence type="ECO:0000256" key="1">
    <source>
        <dbReference type="SAM" id="MobiDB-lite"/>
    </source>
</evidence>
<dbReference type="AlphaFoldDB" id="A0A7R9KKT3"/>
<reference evidence="2" key="1">
    <citation type="submission" date="2020-11" db="EMBL/GenBank/DDBJ databases">
        <authorList>
            <person name="Tran Van P."/>
        </authorList>
    </citation>
    <scope>NUCLEOTIDE SEQUENCE</scope>
</reference>
<evidence type="ECO:0008006" key="4">
    <source>
        <dbReference type="Google" id="ProtNLM"/>
    </source>
</evidence>
<dbReference type="Proteomes" id="UP000759131">
    <property type="component" value="Unassembled WGS sequence"/>
</dbReference>
<dbReference type="InterPro" id="IPR026728">
    <property type="entry name" value="BLTP3A/B"/>
</dbReference>
<feature type="region of interest" description="Disordered" evidence="1">
    <location>
        <begin position="1157"/>
        <end position="1179"/>
    </location>
</feature>
<evidence type="ECO:0000313" key="2">
    <source>
        <dbReference type="EMBL" id="CAD7625045.1"/>
    </source>
</evidence>
<feature type="compositionally biased region" description="Polar residues" evidence="1">
    <location>
        <begin position="1158"/>
        <end position="1167"/>
    </location>
</feature>
<organism evidence="2">
    <name type="scientific">Medioppia subpectinata</name>
    <dbReference type="NCBI Taxonomy" id="1979941"/>
    <lineage>
        <taxon>Eukaryota</taxon>
        <taxon>Metazoa</taxon>
        <taxon>Ecdysozoa</taxon>
        <taxon>Arthropoda</taxon>
        <taxon>Chelicerata</taxon>
        <taxon>Arachnida</taxon>
        <taxon>Acari</taxon>
        <taxon>Acariformes</taxon>
        <taxon>Sarcoptiformes</taxon>
        <taxon>Oribatida</taxon>
        <taxon>Brachypylina</taxon>
        <taxon>Oppioidea</taxon>
        <taxon>Oppiidae</taxon>
        <taxon>Medioppia</taxon>
    </lineage>
</organism>
<dbReference type="PANTHER" id="PTHR22774:SF11">
    <property type="entry name" value="CHOREIN N-TERMINAL DOMAIN-CONTAINING PROTEIN"/>
    <property type="match status" value="1"/>
</dbReference>
<dbReference type="EMBL" id="OC857340">
    <property type="protein sequence ID" value="CAD7625045.1"/>
    <property type="molecule type" value="Genomic_DNA"/>
</dbReference>
<dbReference type="PANTHER" id="PTHR22774">
    <property type="entry name" value="CHOREIN N-TERMINAL DOMAIN-CONTAINING PROTEIN"/>
    <property type="match status" value="1"/>
</dbReference>
<proteinExistence type="predicted"/>
<dbReference type="OrthoDB" id="43807at2759"/>
<evidence type="ECO:0000313" key="3">
    <source>
        <dbReference type="Proteomes" id="UP000759131"/>
    </source>
</evidence>
<keyword evidence="3" id="KW-1185">Reference proteome</keyword>
<dbReference type="EMBL" id="CAJPIZ010002765">
    <property type="protein sequence ID" value="CAG2105475.1"/>
    <property type="molecule type" value="Genomic_DNA"/>
</dbReference>
<sequence length="1209" mass="136746">MAALLKNQILKHLSKFTKNLSPDKLNISAIKGCCDVHNIELNEEVLMDLLELPVWMSLTRAFCNHVSLKVQWMKLKTVPIYLALDEVVVEIETCEDFRRGSKTNANKSPQNNSDSGKYGFADRVVDGMTLTINSVVITFRSKVFNASLQLSRLMIESRSPNWKRNVDLRLTRIKDPNRGQILIFKHLEWQTLRFEAKAESTIMQTPLRLITNQASCRITIKKKLSDCSALGARIMFIFDDLLWVLTDAQLLSALHFADYLTQLIRRAPRTKHFNDITPLSPTFSSLKNLSASSAQTAQSAVSRLFSQYDIIETSHHLFISRIEVHLCDDLDPNNGRSLHPSLKDGGALQITISKLVIDVYPYQKVISNRNHWLRYSDPSSSRSHWINEHLQSFLEKRSKTMSSPSGTVRPQSRSALSQLMSRVMLIRLGDYSVSCVTTNTTTKLKLNEKLVATDKSAPLPDDMMAFYMEINNYYYVDSNDAVPESTAFVHLAPLKVNFDSLTLLWLNAFQSNLHNAMVRLQEMLPKEEKQRLNTRIECLMPLVSIKCPDSYEFSSFEIKSARIVATNCETESASFDELNKLMESMGDTGFMYDRQSFPWLQTDPKPISDHFLTNLAKLKTKDNSQDIWTLRMEPLWAEFRNRRTNKFVSLLDPLPITLWAFESPTIGDKLSDNLEPNLSLLLCISSAVKVQINHSQYMFLMRFLEQLGEFGVQMNSDTITIQANGNASDENLFKSISLISSIPHIELTLKLNEEFQTSRSIGISPQQSVLDLRSPSVLDKLSVDSEIQRTVDNNSIHKLIDSSFVSKSQSDSLLSGSSVNFDHNNRFAQSVDNNRLHKDLKDSPPMATSLNAIPAHLKLQNASLVTFKKSPVNSDALSLSNSTFTESGLTDCSPIDDDNRSIRSDLSAESDQFVVVGFETMTREEEEDIFSTNRIEAADEVTEHSVVESPSDDSDAVDTSPSNSVTENPLTVTLVQIKIQNLSLAQQSKGFHSKILMRTSDVLLSEFIKIPFNEYQTLVNQRVVNNTNNTLNSANSMSSEVKLRLESFAKLNLKDELISVLVNNLELTLHMDSVMLLNDFITDPDMAYVPPTNILLNNVCITLMDDKVSAPPLALKVPHLSVQRDRYNQMTVTPLNTNVSAHTEQLLTPHLKLRLRNGQRSDSSIDLATNEKREPNDDNDVLDQVLKKNEILTEQMQRLVILLYLDFFV</sequence>
<name>A0A7R9KKT3_9ACAR</name>
<dbReference type="Pfam" id="PF24917">
    <property type="entry name" value="BLTP3A_B"/>
    <property type="match status" value="1"/>
</dbReference>
<gene>
    <name evidence="2" type="ORF">OSB1V03_LOCUS5481</name>
</gene>
<accession>A0A7R9KKT3</accession>
<protein>
    <recommendedName>
        <fullName evidence="4">UHRF1-binding protein 1-like</fullName>
    </recommendedName>
</protein>
<feature type="region of interest" description="Disordered" evidence="1">
    <location>
        <begin position="945"/>
        <end position="965"/>
    </location>
</feature>